<dbReference type="EMBL" id="PCRN01000036">
    <property type="protein sequence ID" value="PIP22389.1"/>
    <property type="molecule type" value="Genomic_DNA"/>
</dbReference>
<organism evidence="2 3">
    <name type="scientific">Candidatus Nealsonbacteria bacterium CG23_combo_of_CG06-09_8_20_14_all_39_25</name>
    <dbReference type="NCBI Taxonomy" id="1974723"/>
    <lineage>
        <taxon>Bacteria</taxon>
        <taxon>Candidatus Nealsoniibacteriota</taxon>
    </lineage>
</organism>
<dbReference type="SUPFAM" id="SSF55608">
    <property type="entry name" value="Homing endonucleases"/>
    <property type="match status" value="2"/>
</dbReference>
<proteinExistence type="predicted"/>
<accession>A0A2G9YT84</accession>
<sequence>MYKYWSHKEISLLKKFYPKLIVRELAKMFPNRTKATIVVKALSLGLPSAKLWQPEENNVLHKHFAEASEEKLLKLLPKRSWSAILAQGERLALKRKTDKPRLKVNEDYFKKWSLNMAYILGFIFADGNITEITHNGCSDKLAFGLHRKDIDILRKIKRELSAEQALSKSGKYIHFSVYSQKIVDDLKLLKVSYRKSLRRSSQENIPNIPQKYIQDFIRGIVDGDGSINFDKRGYPRLSICGRKKIMTFIRNHFLSRFNIYSKIAQAKYYGKKYNLFYIAYRSNSAKTLINYLYNNANLYLERKFKLAKRCLETEIKERKNYTKEENQTIRQFYHSLPRDKILSMLSNRSWSSIQQEARGLGLYKYNIKNNKLCV</sequence>
<evidence type="ECO:0000313" key="3">
    <source>
        <dbReference type="Proteomes" id="UP000229054"/>
    </source>
</evidence>
<dbReference type="InterPro" id="IPR004042">
    <property type="entry name" value="Intein_endonuc_central"/>
</dbReference>
<dbReference type="InterPro" id="IPR027434">
    <property type="entry name" value="Homing_endonucl"/>
</dbReference>
<dbReference type="GO" id="GO:0004519">
    <property type="term" value="F:endonuclease activity"/>
    <property type="evidence" value="ECO:0007669"/>
    <property type="project" value="InterPro"/>
</dbReference>
<name>A0A2G9YT84_9BACT</name>
<feature type="domain" description="DOD-type homing endonuclease" evidence="1">
    <location>
        <begin position="119"/>
        <end position="259"/>
    </location>
</feature>
<protein>
    <recommendedName>
        <fullName evidence="1">DOD-type homing endonuclease domain-containing protein</fullName>
    </recommendedName>
</protein>
<reference evidence="2 3" key="1">
    <citation type="submission" date="2017-09" db="EMBL/GenBank/DDBJ databases">
        <title>Depth-based differentiation of microbial function through sediment-hosted aquifers and enrichment of novel symbionts in the deep terrestrial subsurface.</title>
        <authorList>
            <person name="Probst A.J."/>
            <person name="Ladd B."/>
            <person name="Jarett J.K."/>
            <person name="Geller-Mcgrath D.E."/>
            <person name="Sieber C.M."/>
            <person name="Emerson J.B."/>
            <person name="Anantharaman K."/>
            <person name="Thomas B.C."/>
            <person name="Malmstrom R."/>
            <person name="Stieglmeier M."/>
            <person name="Klingl A."/>
            <person name="Woyke T."/>
            <person name="Ryan C.M."/>
            <person name="Banfield J.F."/>
        </authorList>
    </citation>
    <scope>NUCLEOTIDE SEQUENCE [LARGE SCALE GENOMIC DNA]</scope>
    <source>
        <strain evidence="2">CG23_combo_of_CG06-09_8_20_14_all_39_25</strain>
    </source>
</reference>
<comment type="caution">
    <text evidence="2">The sequence shown here is derived from an EMBL/GenBank/DDBJ whole genome shotgun (WGS) entry which is preliminary data.</text>
</comment>
<gene>
    <name evidence="2" type="ORF">COX38_00885</name>
</gene>
<dbReference type="PROSITE" id="PS50819">
    <property type="entry name" value="INTEIN_ENDONUCLEASE"/>
    <property type="match status" value="1"/>
</dbReference>
<dbReference type="AlphaFoldDB" id="A0A2G9YT84"/>
<dbReference type="Gene3D" id="3.10.28.10">
    <property type="entry name" value="Homing endonucleases"/>
    <property type="match status" value="2"/>
</dbReference>
<evidence type="ECO:0000313" key="2">
    <source>
        <dbReference type="EMBL" id="PIP22389.1"/>
    </source>
</evidence>
<dbReference type="Proteomes" id="UP000229054">
    <property type="component" value="Unassembled WGS sequence"/>
</dbReference>
<evidence type="ECO:0000259" key="1">
    <source>
        <dbReference type="PROSITE" id="PS50819"/>
    </source>
</evidence>